<comment type="subcellular location">
    <subcellularLocation>
        <location evidence="1">Mitochondrion</location>
    </subcellularLocation>
</comment>
<dbReference type="SUPFAM" id="SSF56672">
    <property type="entry name" value="DNA/RNA polymerases"/>
    <property type="match status" value="1"/>
</dbReference>
<accession>A0A9P8SE19</accession>
<dbReference type="InterPro" id="IPR041577">
    <property type="entry name" value="RT_RNaseH_2"/>
</dbReference>
<dbReference type="CDD" id="cd09274">
    <property type="entry name" value="RNase_HI_RT_Ty3"/>
    <property type="match status" value="1"/>
</dbReference>
<dbReference type="Proteomes" id="UP000824596">
    <property type="component" value="Unassembled WGS sequence"/>
</dbReference>
<evidence type="ECO:0000313" key="5">
    <source>
        <dbReference type="Proteomes" id="UP000824596"/>
    </source>
</evidence>
<proteinExistence type="predicted"/>
<dbReference type="OrthoDB" id="5136176at2759"/>
<gene>
    <name evidence="4" type="ORF">HRG_09819</name>
</gene>
<evidence type="ECO:0000313" key="4">
    <source>
        <dbReference type="EMBL" id="KAH0959358.1"/>
    </source>
</evidence>
<dbReference type="Pfam" id="PF17919">
    <property type="entry name" value="RT_RNaseH_2"/>
    <property type="match status" value="1"/>
</dbReference>
<organism evidence="4 5">
    <name type="scientific">Hirsutella rhossiliensis</name>
    <dbReference type="NCBI Taxonomy" id="111463"/>
    <lineage>
        <taxon>Eukaryota</taxon>
        <taxon>Fungi</taxon>
        <taxon>Dikarya</taxon>
        <taxon>Ascomycota</taxon>
        <taxon>Pezizomycotina</taxon>
        <taxon>Sordariomycetes</taxon>
        <taxon>Hypocreomycetidae</taxon>
        <taxon>Hypocreales</taxon>
        <taxon>Ophiocordycipitaceae</taxon>
        <taxon>Hirsutella</taxon>
    </lineage>
</organism>
<dbReference type="PANTHER" id="PTHR34072:SF52">
    <property type="entry name" value="RIBONUCLEASE H"/>
    <property type="match status" value="1"/>
</dbReference>
<evidence type="ECO:0000256" key="1">
    <source>
        <dbReference type="ARBA" id="ARBA00004173"/>
    </source>
</evidence>
<evidence type="ECO:0000256" key="2">
    <source>
        <dbReference type="ARBA" id="ARBA00023128"/>
    </source>
</evidence>
<keyword evidence="2" id="KW-0496">Mitochondrion</keyword>
<dbReference type="GO" id="GO:0005739">
    <property type="term" value="C:mitochondrion"/>
    <property type="evidence" value="ECO:0007669"/>
    <property type="project" value="UniProtKB-SubCell"/>
</dbReference>
<sequence>MQKELQSFLGFCNFYLLVHFIEDRETKLETDASDGVIAGVLSQLADDGQWHPVSFLTKTMNAAECNYEIHDKELLAIIRMLNARQARWIETLAMVGFEIHYRPGKQNVVADALSRKAQDVQLQKALKELNRSQILIPATQFAGGTTGGAAIAAGAAGGDDPTIAIYPRFRKTSRDPKL</sequence>
<dbReference type="GeneID" id="68358948"/>
<feature type="domain" description="Reverse transcriptase/retrotransposon-derived protein RNase H-like" evidence="3">
    <location>
        <begin position="15"/>
        <end position="82"/>
    </location>
</feature>
<name>A0A9P8SE19_9HYPO</name>
<dbReference type="RefSeq" id="XP_044716871.1">
    <property type="nucleotide sequence ID" value="XM_044868290.1"/>
</dbReference>
<evidence type="ECO:0000259" key="3">
    <source>
        <dbReference type="Pfam" id="PF17919"/>
    </source>
</evidence>
<protein>
    <recommendedName>
        <fullName evidence="3">Reverse transcriptase/retrotransposon-derived protein RNase H-like domain-containing protein</fullName>
    </recommendedName>
</protein>
<keyword evidence="5" id="KW-1185">Reference proteome</keyword>
<comment type="caution">
    <text evidence="4">The sequence shown here is derived from an EMBL/GenBank/DDBJ whole genome shotgun (WGS) entry which is preliminary data.</text>
</comment>
<dbReference type="InterPro" id="IPR043502">
    <property type="entry name" value="DNA/RNA_pol_sf"/>
</dbReference>
<dbReference type="PANTHER" id="PTHR34072">
    <property type="entry name" value="ENZYMATIC POLYPROTEIN-RELATED"/>
    <property type="match status" value="1"/>
</dbReference>
<dbReference type="AlphaFoldDB" id="A0A9P8SE19"/>
<reference evidence="4" key="1">
    <citation type="submission" date="2021-09" db="EMBL/GenBank/DDBJ databases">
        <title>A high-quality genome of the endoparasitic fungus Hirsutella rhossiliensis with a comparison of Hirsutella genomes reveals transposable elements contributing to genome size variation.</title>
        <authorList>
            <person name="Lin R."/>
            <person name="Jiao Y."/>
            <person name="Sun X."/>
            <person name="Ling J."/>
            <person name="Xie B."/>
            <person name="Cheng X."/>
        </authorList>
    </citation>
    <scope>NUCLEOTIDE SEQUENCE</scope>
    <source>
        <strain evidence="4">HR02</strain>
    </source>
</reference>
<dbReference type="EMBL" id="JAIZPD010000013">
    <property type="protein sequence ID" value="KAH0959358.1"/>
    <property type="molecule type" value="Genomic_DNA"/>
</dbReference>